<dbReference type="OrthoDB" id="1898560at2759"/>
<dbReference type="PANTHER" id="PTHR45862">
    <property type="entry name" value="PROTEIN SGT1 HOMOLOG"/>
    <property type="match status" value="1"/>
</dbReference>
<dbReference type="KEGG" id="pfj:MYCFIDRAFT_77657"/>
<dbReference type="PROSITE" id="PS51203">
    <property type="entry name" value="CS"/>
    <property type="match status" value="1"/>
</dbReference>
<dbReference type="Pfam" id="PF04969">
    <property type="entry name" value="CS"/>
    <property type="match status" value="1"/>
</dbReference>
<comment type="similarity">
    <text evidence="1">Belongs to the SGT1 family.</text>
</comment>
<evidence type="ECO:0000259" key="4">
    <source>
        <dbReference type="PROSITE" id="PS51203"/>
    </source>
</evidence>
<dbReference type="GO" id="GO:0051087">
    <property type="term" value="F:protein-folding chaperone binding"/>
    <property type="evidence" value="ECO:0007669"/>
    <property type="project" value="InterPro"/>
</dbReference>
<sequence>MAAQAAERGRKALAASNPELAIKEYTTAINESPTSPDFYIQRSTAHLRANQLEAALSDAEHAVLNGIKRAKKEAVTEAHLARGKALYKLGRIADAQFVLEIVKRRDEKNKQVDMWLNKCLLDIKKLAEDDPKRTVSVSEIPEQPLAQSGASTSGTTSQTQPAPSATSQQTPAGKIRHEWYQSMDRVFITILAKGISKDKATCEFSDRSVSVNFPLEAHGSSFDFHLEPLFGAINTEKSEMRVLPTKVEVNLMKAQSGVKWSKLESDKPLSTTEKADTPVGEDTAMADAAVKEAVLNPTPAPKGPAYPTSSKSGPKNWDKIGEAAEEDIGGDETNYFFKRLYAGASPEVQRAMMKSYQESNGTALSTNWEEVSKGRVETVPPDGMEAKPYPK</sequence>
<dbReference type="Pfam" id="PF05002">
    <property type="entry name" value="SGS"/>
    <property type="match status" value="1"/>
</dbReference>
<dbReference type="SUPFAM" id="SSF48452">
    <property type="entry name" value="TPR-like"/>
    <property type="match status" value="1"/>
</dbReference>
<feature type="region of interest" description="Disordered" evidence="2">
    <location>
        <begin position="296"/>
        <end position="316"/>
    </location>
</feature>
<dbReference type="EMBL" id="KB446559">
    <property type="protein sequence ID" value="EME82033.1"/>
    <property type="molecule type" value="Genomic_DNA"/>
</dbReference>
<organism evidence="5 6">
    <name type="scientific">Pseudocercospora fijiensis (strain CIRAD86)</name>
    <name type="common">Black leaf streak disease fungus</name>
    <name type="synonym">Mycosphaerella fijiensis</name>
    <dbReference type="NCBI Taxonomy" id="383855"/>
    <lineage>
        <taxon>Eukaryota</taxon>
        <taxon>Fungi</taxon>
        <taxon>Dikarya</taxon>
        <taxon>Ascomycota</taxon>
        <taxon>Pezizomycotina</taxon>
        <taxon>Dothideomycetes</taxon>
        <taxon>Dothideomycetidae</taxon>
        <taxon>Mycosphaerellales</taxon>
        <taxon>Mycosphaerellaceae</taxon>
        <taxon>Pseudocercospora</taxon>
    </lineage>
</organism>
<dbReference type="InterPro" id="IPR007699">
    <property type="entry name" value="SGS_dom"/>
</dbReference>
<feature type="compositionally biased region" description="Low complexity" evidence="2">
    <location>
        <begin position="146"/>
        <end position="164"/>
    </location>
</feature>
<evidence type="ECO:0008006" key="7">
    <source>
        <dbReference type="Google" id="ProtNLM"/>
    </source>
</evidence>
<feature type="domain" description="CS" evidence="4">
    <location>
        <begin position="172"/>
        <end position="264"/>
    </location>
</feature>
<dbReference type="AlphaFoldDB" id="M3AY06"/>
<evidence type="ECO:0000313" key="5">
    <source>
        <dbReference type="EMBL" id="EME82033.1"/>
    </source>
</evidence>
<accession>M3AY06</accession>
<dbReference type="HOGENOM" id="CLU_039532_3_1_1"/>
<proteinExistence type="inferred from homology"/>
<name>M3AY06_PSEFD</name>
<dbReference type="SUPFAM" id="SSF49764">
    <property type="entry name" value="HSP20-like chaperones"/>
    <property type="match status" value="1"/>
</dbReference>
<dbReference type="eggNOG" id="KOG1309">
    <property type="taxonomic scope" value="Eukaryota"/>
</dbReference>
<evidence type="ECO:0000313" key="6">
    <source>
        <dbReference type="Proteomes" id="UP000016932"/>
    </source>
</evidence>
<dbReference type="InterPro" id="IPR008978">
    <property type="entry name" value="HSP20-like_chaperone"/>
</dbReference>
<dbReference type="Gene3D" id="1.25.40.10">
    <property type="entry name" value="Tetratricopeptide repeat domain"/>
    <property type="match status" value="1"/>
</dbReference>
<dbReference type="Proteomes" id="UP000016932">
    <property type="component" value="Unassembled WGS sequence"/>
</dbReference>
<evidence type="ECO:0000259" key="3">
    <source>
        <dbReference type="PROSITE" id="PS51048"/>
    </source>
</evidence>
<evidence type="ECO:0000256" key="2">
    <source>
        <dbReference type="SAM" id="MobiDB-lite"/>
    </source>
</evidence>
<gene>
    <name evidence="5" type="ORF">MYCFIDRAFT_77657</name>
</gene>
<dbReference type="InterPro" id="IPR011990">
    <property type="entry name" value="TPR-like_helical_dom_sf"/>
</dbReference>
<dbReference type="InterPro" id="IPR007052">
    <property type="entry name" value="CS_dom"/>
</dbReference>
<dbReference type="GeneID" id="19341344"/>
<dbReference type="RefSeq" id="XP_007927140.1">
    <property type="nucleotide sequence ID" value="XM_007928949.1"/>
</dbReference>
<feature type="region of interest" description="Disordered" evidence="2">
    <location>
        <begin position="134"/>
        <end position="172"/>
    </location>
</feature>
<dbReference type="STRING" id="383855.M3AY06"/>
<dbReference type="PROSITE" id="PS51048">
    <property type="entry name" value="SGS"/>
    <property type="match status" value="1"/>
</dbReference>
<evidence type="ECO:0000256" key="1">
    <source>
        <dbReference type="ARBA" id="ARBA00008509"/>
    </source>
</evidence>
<keyword evidence="6" id="KW-1185">Reference proteome</keyword>
<feature type="region of interest" description="Disordered" evidence="2">
    <location>
        <begin position="361"/>
        <end position="391"/>
    </location>
</feature>
<protein>
    <recommendedName>
        <fullName evidence="7">SGS domain-containing protein</fullName>
    </recommendedName>
</protein>
<dbReference type="InterPro" id="IPR044563">
    <property type="entry name" value="Sgt1-like"/>
</dbReference>
<dbReference type="Gene3D" id="2.60.40.790">
    <property type="match status" value="1"/>
</dbReference>
<dbReference type="CDD" id="cd06466">
    <property type="entry name" value="p23_CS_SGT1_like"/>
    <property type="match status" value="1"/>
</dbReference>
<feature type="domain" description="SGS" evidence="3">
    <location>
        <begin position="305"/>
        <end position="391"/>
    </location>
</feature>
<reference evidence="5 6" key="1">
    <citation type="journal article" date="2012" name="PLoS Pathog.">
        <title>Diverse lifestyles and strategies of plant pathogenesis encoded in the genomes of eighteen Dothideomycetes fungi.</title>
        <authorList>
            <person name="Ohm R.A."/>
            <person name="Feau N."/>
            <person name="Henrissat B."/>
            <person name="Schoch C.L."/>
            <person name="Horwitz B.A."/>
            <person name="Barry K.W."/>
            <person name="Condon B.J."/>
            <person name="Copeland A.C."/>
            <person name="Dhillon B."/>
            <person name="Glaser F."/>
            <person name="Hesse C.N."/>
            <person name="Kosti I."/>
            <person name="LaButti K."/>
            <person name="Lindquist E.A."/>
            <person name="Lucas S."/>
            <person name="Salamov A.A."/>
            <person name="Bradshaw R.E."/>
            <person name="Ciuffetti L."/>
            <person name="Hamelin R.C."/>
            <person name="Kema G.H.J."/>
            <person name="Lawrence C."/>
            <person name="Scott J.A."/>
            <person name="Spatafora J.W."/>
            <person name="Turgeon B.G."/>
            <person name="de Wit P.J.G.M."/>
            <person name="Zhong S."/>
            <person name="Goodwin S.B."/>
            <person name="Grigoriev I.V."/>
        </authorList>
    </citation>
    <scope>NUCLEOTIDE SEQUENCE [LARGE SCALE GENOMIC DNA]</scope>
    <source>
        <strain evidence="5 6">CIRAD86</strain>
    </source>
</reference>
<dbReference type="VEuPathDB" id="FungiDB:MYCFIDRAFT_77657"/>